<dbReference type="InterPro" id="IPR002477">
    <property type="entry name" value="Peptidoglycan-bd-like"/>
</dbReference>
<dbReference type="Pfam" id="PF00413">
    <property type="entry name" value="Peptidase_M10"/>
    <property type="match status" value="1"/>
</dbReference>
<dbReference type="InParanoid" id="E9H7T7"/>
<feature type="binding site" evidence="10">
    <location>
        <position position="294"/>
    </location>
    <ligand>
        <name>Zn(2+)</name>
        <dbReference type="ChEBI" id="CHEBI:29105"/>
        <label>1</label>
    </ligand>
</feature>
<keyword evidence="5" id="KW-0378">Hydrolase</keyword>
<dbReference type="SMART" id="SM00235">
    <property type="entry name" value="ZnMc"/>
    <property type="match status" value="1"/>
</dbReference>
<keyword evidence="4" id="KW-0677">Repeat</keyword>
<dbReference type="EMBL" id="GL732601">
    <property type="protein sequence ID" value="EFX72236.1"/>
    <property type="molecule type" value="Genomic_DNA"/>
</dbReference>
<protein>
    <recommendedName>
        <fullName evidence="14">Peptidase metallopeptidase domain-containing protein</fullName>
    </recommendedName>
</protein>
<dbReference type="eggNOG" id="KOG1565">
    <property type="taxonomic scope" value="Eukaryota"/>
</dbReference>
<keyword evidence="16" id="KW-1185">Reference proteome</keyword>
<evidence type="ECO:0000256" key="8">
    <source>
        <dbReference type="ARBA" id="ARBA00023145"/>
    </source>
</evidence>
<dbReference type="GO" id="GO:0008270">
    <property type="term" value="F:zinc ion binding"/>
    <property type="evidence" value="ECO:0007669"/>
    <property type="project" value="InterPro"/>
</dbReference>
<dbReference type="GO" id="GO:0004222">
    <property type="term" value="F:metalloendopeptidase activity"/>
    <property type="evidence" value="ECO:0000318"/>
    <property type="project" value="GO_Central"/>
</dbReference>
<dbReference type="GO" id="GO:0030574">
    <property type="term" value="P:collagen catabolic process"/>
    <property type="evidence" value="ECO:0000318"/>
    <property type="project" value="GO_Central"/>
</dbReference>
<keyword evidence="2" id="KW-0645">Protease</keyword>
<evidence type="ECO:0000256" key="2">
    <source>
        <dbReference type="ARBA" id="ARBA00022670"/>
    </source>
</evidence>
<evidence type="ECO:0000313" key="15">
    <source>
        <dbReference type="EMBL" id="EFX72236.1"/>
    </source>
</evidence>
<feature type="binding site" evidence="10">
    <location>
        <position position="286"/>
    </location>
    <ligand>
        <name>Ca(2+)</name>
        <dbReference type="ChEBI" id="CHEBI:29108"/>
        <label>3</label>
    </ligand>
</feature>
<dbReference type="GO" id="GO:0030198">
    <property type="term" value="P:extracellular matrix organization"/>
    <property type="evidence" value="ECO:0000318"/>
    <property type="project" value="GO_Central"/>
</dbReference>
<dbReference type="FunFam" id="3.40.390.10:FF:000022">
    <property type="entry name" value="Matrix metalloproteinase 1, isoform C"/>
    <property type="match status" value="1"/>
</dbReference>
<evidence type="ECO:0000256" key="3">
    <source>
        <dbReference type="ARBA" id="ARBA00022723"/>
    </source>
</evidence>
<feature type="binding site" evidence="10">
    <location>
        <position position="352"/>
    </location>
    <ligand>
        <name>Zn(2+)</name>
        <dbReference type="ChEBI" id="CHEBI:29105"/>
        <label>2</label>
        <note>catalytic</note>
    </ligand>
</feature>
<dbReference type="CDD" id="cd04278">
    <property type="entry name" value="ZnMc_MMP"/>
    <property type="match status" value="1"/>
</dbReference>
<sequence length="634" mass="72871">MGPEAKPGSLRNTDFLSHLFLSYCDVRICWTQAVDLKSETETSSLKHSRRNSVFKWIPSCMLSAFVHSVSTRAERNAEFRVNVQAAAAVVLADPKSSCSSRRHHRPASAFIPVREHQTISVNPSSKLVLSGIEFLQKFGYLEGRQDSNSEALYREEAVIDAIRTMQSFGGLSPTGRMDNDTLQLLVTPRCGNKDVELDNSEQQSNRRRRKRFVVGAPGWNKRRITYFLANWSPKIGDEETTIQQLERAFKVWSDYAHLKFVQVPTPDADITILFGRGYHGDRYPFDGVGYTLAHAYYPYEFDNFGGDVHFDEDEPWAVNPDEGSGIDFFTVATHELGHSLGLAHSPVPGSVMFPYYKGSQPNLQLDYDDILAMYQLYISRQVHDDRNEDVTTTTTTTTTTTPKPQTTTEKVSTTTTQPRPTRPTKLNATNEDQSPKIPDICQGHFDAVSVLRNELFFFKGQYVWRLRQRAAIDDGYPTHIRHLFRELPESLPKVDALYERPNGHIVFFSGSSYWVFDGDRMVEENSNLSWLGLPDGLDHLDAAFVWGKNKKTYFFRKNLYWRYDDVKRQMDPGYPHDLSRWRGVTSDIDAAMQWTDGRTYFFKNKMFWRFDDTLVRTDMRYPQEATPFWLGCPE</sequence>
<dbReference type="PRINTS" id="PR00138">
    <property type="entry name" value="MATRIXIN"/>
</dbReference>
<keyword evidence="3 10" id="KW-0479">Metal-binding</keyword>
<dbReference type="InterPro" id="IPR021190">
    <property type="entry name" value="Pept_M10A"/>
</dbReference>
<feature type="binding site" evidence="10">
    <location>
        <position position="314"/>
    </location>
    <ligand>
        <name>Ca(2+)</name>
        <dbReference type="ChEBI" id="CHEBI:29108"/>
        <label>1</label>
    </ligand>
</feature>
<dbReference type="KEGG" id="dpx:DAPPUDRAFT_326457"/>
<name>E9H7T7_DAPPU</name>
<accession>E9H7T7</accession>
<evidence type="ECO:0000256" key="9">
    <source>
        <dbReference type="PIRSR" id="PIRSR621190-1"/>
    </source>
</evidence>
<dbReference type="PANTHER" id="PTHR10201">
    <property type="entry name" value="MATRIX METALLOPROTEINASE"/>
    <property type="match status" value="1"/>
</dbReference>
<reference evidence="15 16" key="1">
    <citation type="journal article" date="2011" name="Science">
        <title>The ecoresponsive genome of Daphnia pulex.</title>
        <authorList>
            <person name="Colbourne J.K."/>
            <person name="Pfrender M.E."/>
            <person name="Gilbert D."/>
            <person name="Thomas W.K."/>
            <person name="Tucker A."/>
            <person name="Oakley T.H."/>
            <person name="Tokishita S."/>
            <person name="Aerts A."/>
            <person name="Arnold G.J."/>
            <person name="Basu M.K."/>
            <person name="Bauer D.J."/>
            <person name="Caceres C.E."/>
            <person name="Carmel L."/>
            <person name="Casola C."/>
            <person name="Choi J.H."/>
            <person name="Detter J.C."/>
            <person name="Dong Q."/>
            <person name="Dusheyko S."/>
            <person name="Eads B.D."/>
            <person name="Frohlich T."/>
            <person name="Geiler-Samerotte K.A."/>
            <person name="Gerlach D."/>
            <person name="Hatcher P."/>
            <person name="Jogdeo S."/>
            <person name="Krijgsveld J."/>
            <person name="Kriventseva E.V."/>
            <person name="Kultz D."/>
            <person name="Laforsch C."/>
            <person name="Lindquist E."/>
            <person name="Lopez J."/>
            <person name="Manak J.R."/>
            <person name="Muller J."/>
            <person name="Pangilinan J."/>
            <person name="Patwardhan R.P."/>
            <person name="Pitluck S."/>
            <person name="Pritham E.J."/>
            <person name="Rechtsteiner A."/>
            <person name="Rho M."/>
            <person name="Rogozin I.B."/>
            <person name="Sakarya O."/>
            <person name="Salamov A."/>
            <person name="Schaack S."/>
            <person name="Shapiro H."/>
            <person name="Shiga Y."/>
            <person name="Skalitzky C."/>
            <person name="Smith Z."/>
            <person name="Souvorov A."/>
            <person name="Sung W."/>
            <person name="Tang Z."/>
            <person name="Tsuchiya D."/>
            <person name="Tu H."/>
            <person name="Vos H."/>
            <person name="Wang M."/>
            <person name="Wolf Y.I."/>
            <person name="Yamagata H."/>
            <person name="Yamada T."/>
            <person name="Ye Y."/>
            <person name="Shaw J.R."/>
            <person name="Andrews J."/>
            <person name="Crease T.J."/>
            <person name="Tang H."/>
            <person name="Lucas S.M."/>
            <person name="Robertson H.M."/>
            <person name="Bork P."/>
            <person name="Koonin E.V."/>
            <person name="Zdobnov E.M."/>
            <person name="Grigoriev I.V."/>
            <person name="Lynch M."/>
            <person name="Boore J.L."/>
        </authorList>
    </citation>
    <scope>NUCLEOTIDE SEQUENCE [LARGE SCALE GENOMIC DNA]</scope>
</reference>
<feature type="region of interest" description="Disordered" evidence="13">
    <location>
        <begin position="386"/>
        <end position="437"/>
    </location>
</feature>
<dbReference type="GO" id="GO:0005615">
    <property type="term" value="C:extracellular space"/>
    <property type="evidence" value="ECO:0000318"/>
    <property type="project" value="GO_Central"/>
</dbReference>
<comment type="cofactor">
    <cofactor evidence="10">
        <name>Ca(2+)</name>
        <dbReference type="ChEBI" id="CHEBI:29108"/>
    </cofactor>
    <text evidence="10">Can bind about 5 Ca(2+) ions per subunit.</text>
</comment>
<feature type="binding site" evidence="10">
    <location>
        <position position="495"/>
    </location>
    <ligand>
        <name>Ca(2+)</name>
        <dbReference type="ChEBI" id="CHEBI:29108"/>
        <label>4</label>
    </ligand>
</feature>
<dbReference type="Gene3D" id="3.40.390.10">
    <property type="entry name" value="Collagenase (Catalytic Domain)"/>
    <property type="match status" value="1"/>
</dbReference>
<dbReference type="HOGENOM" id="CLU_015489_8_2_1"/>
<dbReference type="GO" id="GO:0006508">
    <property type="term" value="P:proteolysis"/>
    <property type="evidence" value="ECO:0007669"/>
    <property type="project" value="UniProtKB-KW"/>
</dbReference>
<feature type="binding site" evidence="10">
    <location>
        <position position="446"/>
    </location>
    <ligand>
        <name>Ca(2+)</name>
        <dbReference type="ChEBI" id="CHEBI:29108"/>
        <label>4</label>
    </ligand>
</feature>
<evidence type="ECO:0000313" key="16">
    <source>
        <dbReference type="Proteomes" id="UP000000305"/>
    </source>
</evidence>
<organism evidence="15 16">
    <name type="scientific">Daphnia pulex</name>
    <name type="common">Water flea</name>
    <dbReference type="NCBI Taxonomy" id="6669"/>
    <lineage>
        <taxon>Eukaryota</taxon>
        <taxon>Metazoa</taxon>
        <taxon>Ecdysozoa</taxon>
        <taxon>Arthropoda</taxon>
        <taxon>Crustacea</taxon>
        <taxon>Branchiopoda</taxon>
        <taxon>Diplostraca</taxon>
        <taxon>Cladocera</taxon>
        <taxon>Anomopoda</taxon>
        <taxon>Daphniidae</taxon>
        <taxon>Daphnia</taxon>
    </lineage>
</organism>
<evidence type="ECO:0000256" key="10">
    <source>
        <dbReference type="PIRSR" id="PIRSR621190-2"/>
    </source>
</evidence>
<evidence type="ECO:0000256" key="6">
    <source>
        <dbReference type="ARBA" id="ARBA00022833"/>
    </source>
</evidence>
<dbReference type="PROSITE" id="PS51642">
    <property type="entry name" value="HEMOPEXIN_2"/>
    <property type="match status" value="4"/>
</dbReference>
<feature type="compositionally biased region" description="Low complexity" evidence="13">
    <location>
        <begin position="391"/>
        <end position="419"/>
    </location>
</feature>
<dbReference type="Gene3D" id="2.110.10.10">
    <property type="entry name" value="Hemopexin-like domain"/>
    <property type="match status" value="1"/>
</dbReference>
<evidence type="ECO:0000256" key="4">
    <source>
        <dbReference type="ARBA" id="ARBA00022737"/>
    </source>
</evidence>
<evidence type="ECO:0000256" key="11">
    <source>
        <dbReference type="PIRSR" id="PIRSR621190-5"/>
    </source>
</evidence>
<dbReference type="InterPro" id="IPR033739">
    <property type="entry name" value="M10A_MMP"/>
</dbReference>
<dbReference type="InterPro" id="IPR036375">
    <property type="entry name" value="Hemopexin-like_dom_sf"/>
</dbReference>
<dbReference type="SMART" id="SM00120">
    <property type="entry name" value="HX"/>
    <property type="match status" value="4"/>
</dbReference>
<feature type="binding site" evidence="10">
    <location>
        <position position="269"/>
    </location>
    <ligand>
        <name>Ca(2+)</name>
        <dbReference type="ChEBI" id="CHEBI:29108"/>
        <label>2</label>
    </ligand>
</feature>
<feature type="binding site" evidence="10">
    <location>
        <position position="543"/>
    </location>
    <ligand>
        <name>Ca(2+)</name>
        <dbReference type="ChEBI" id="CHEBI:29108"/>
        <label>5</label>
    </ligand>
</feature>
<dbReference type="PhylomeDB" id="E9H7T7"/>
<feature type="binding site" description="in inhibited form" evidence="10">
    <location>
        <position position="190"/>
    </location>
    <ligand>
        <name>Zn(2+)</name>
        <dbReference type="ChEBI" id="CHEBI:29105"/>
        <label>2</label>
        <note>catalytic</note>
    </ligand>
</feature>
<comment type="similarity">
    <text evidence="1">Belongs to the peptidase M10A family.</text>
</comment>
<dbReference type="OrthoDB" id="406838at2759"/>
<evidence type="ECO:0000256" key="7">
    <source>
        <dbReference type="ARBA" id="ARBA00023049"/>
    </source>
</evidence>
<dbReference type="SUPFAM" id="SSF47090">
    <property type="entry name" value="PGBD-like"/>
    <property type="match status" value="1"/>
</dbReference>
<proteinExistence type="inferred from homology"/>
<dbReference type="SUPFAM" id="SSF55486">
    <property type="entry name" value="Metalloproteases ('zincins'), catalytic domain"/>
    <property type="match status" value="1"/>
</dbReference>
<feature type="domain" description="Peptidase metallopeptidase" evidence="14">
    <location>
        <begin position="215"/>
        <end position="379"/>
    </location>
</feature>
<feature type="short sequence motif" description="Cysteine switch" evidence="11">
    <location>
        <begin position="188"/>
        <end position="195"/>
    </location>
</feature>
<feature type="binding site" evidence="10">
    <location>
        <position position="314"/>
    </location>
    <ligand>
        <name>Ca(2+)</name>
        <dbReference type="ChEBI" id="CHEBI:29108"/>
        <label>3</label>
    </ligand>
</feature>
<feature type="binding site" evidence="10">
    <location>
        <position position="307"/>
    </location>
    <ligand>
        <name>Ca(2+)</name>
        <dbReference type="ChEBI" id="CHEBI:29108"/>
        <label>2</label>
    </ligand>
</feature>
<dbReference type="Pfam" id="PF01471">
    <property type="entry name" value="PG_binding_1"/>
    <property type="match status" value="1"/>
</dbReference>
<evidence type="ECO:0000259" key="14">
    <source>
        <dbReference type="SMART" id="SM00235"/>
    </source>
</evidence>
<evidence type="ECO:0000256" key="5">
    <source>
        <dbReference type="ARBA" id="ARBA00022801"/>
    </source>
</evidence>
<feature type="binding site" evidence="10">
    <location>
        <position position="338"/>
    </location>
    <ligand>
        <name>Zn(2+)</name>
        <dbReference type="ChEBI" id="CHEBI:29105"/>
        <label>2</label>
        <note>catalytic</note>
    </ligand>
</feature>
<dbReference type="InterPro" id="IPR000585">
    <property type="entry name" value="Hemopexin-like_dom"/>
</dbReference>
<feature type="binding site" evidence="10">
    <location>
        <position position="344"/>
    </location>
    <ligand>
        <name>Zn(2+)</name>
        <dbReference type="ChEBI" id="CHEBI:29105"/>
        <label>2</label>
        <note>catalytic</note>
    </ligand>
</feature>
<feature type="binding site" evidence="10">
    <location>
        <position position="303"/>
    </location>
    <ligand>
        <name>Ca(2+)</name>
        <dbReference type="ChEBI" id="CHEBI:29108"/>
        <label>2</label>
    </ligand>
</feature>
<evidence type="ECO:0000256" key="13">
    <source>
        <dbReference type="SAM" id="MobiDB-lite"/>
    </source>
</evidence>
<feature type="binding site" evidence="10">
    <location>
        <position position="311"/>
    </location>
    <ligand>
        <name>Ca(2+)</name>
        <dbReference type="ChEBI" id="CHEBI:29108"/>
        <label>3</label>
    </ligand>
</feature>
<feature type="repeat" description="Hemopexin" evidence="12">
    <location>
        <begin position="537"/>
        <end position="584"/>
    </location>
</feature>
<feature type="binding site" evidence="10">
    <location>
        <position position="305"/>
    </location>
    <ligand>
        <name>Ca(2+)</name>
        <dbReference type="ChEBI" id="CHEBI:29108"/>
        <label>2</label>
    </ligand>
</feature>
<feature type="binding site" evidence="10">
    <location>
        <position position="309"/>
    </location>
    <ligand>
        <name>Zn(2+)</name>
        <dbReference type="ChEBI" id="CHEBI:29105"/>
        <label>1</label>
    </ligand>
</feature>
<dbReference type="FunFam" id="2.110.10.10:FF:000018">
    <property type="entry name" value="Matrix metallopeptidase 25b"/>
    <property type="match status" value="1"/>
</dbReference>
<feature type="repeat" description="Hemopexin" evidence="12">
    <location>
        <begin position="442"/>
        <end position="487"/>
    </location>
</feature>
<evidence type="ECO:0000256" key="12">
    <source>
        <dbReference type="PROSITE-ProRule" id="PRU01011"/>
    </source>
</evidence>
<feature type="binding site" evidence="10">
    <location>
        <position position="279"/>
    </location>
    <ligand>
        <name>Zn(2+)</name>
        <dbReference type="ChEBI" id="CHEBI:29105"/>
        <label>1</label>
    </ligand>
</feature>
<dbReference type="InterPro" id="IPR024079">
    <property type="entry name" value="MetalloPept_cat_dom_sf"/>
</dbReference>
<feature type="binding site" evidence="10">
    <location>
        <position position="334"/>
    </location>
    <ligand>
        <name>Zn(2+)</name>
        <dbReference type="ChEBI" id="CHEBI:29105"/>
        <label>2</label>
        <note>catalytic</note>
    </ligand>
</feature>
<dbReference type="GO" id="GO:0031012">
    <property type="term" value="C:extracellular matrix"/>
    <property type="evidence" value="ECO:0007669"/>
    <property type="project" value="InterPro"/>
</dbReference>
<dbReference type="InterPro" id="IPR006026">
    <property type="entry name" value="Peptidase_Metallo"/>
</dbReference>
<dbReference type="CDD" id="cd00094">
    <property type="entry name" value="HX"/>
    <property type="match status" value="1"/>
</dbReference>
<feature type="binding site" evidence="10">
    <location>
        <position position="281"/>
    </location>
    <ligand>
        <name>Zn(2+)</name>
        <dbReference type="ChEBI" id="CHEBI:29105"/>
        <label>1</label>
    </ligand>
</feature>
<dbReference type="PANTHER" id="PTHR10201:SF169">
    <property type="entry name" value="MATRIX METALLOPROTEINASE-16-LIKE PROTEIN"/>
    <property type="match status" value="1"/>
</dbReference>
<feature type="binding site" evidence="10">
    <location>
        <position position="589"/>
    </location>
    <ligand>
        <name>Ca(2+)</name>
        <dbReference type="ChEBI" id="CHEBI:29108"/>
        <label>4</label>
    </ligand>
</feature>
<dbReference type="SUPFAM" id="SSF50923">
    <property type="entry name" value="Hemopexin-like domain"/>
    <property type="match status" value="1"/>
</dbReference>
<dbReference type="InterPro" id="IPR001818">
    <property type="entry name" value="Pept_M10_metallopeptidase"/>
</dbReference>
<dbReference type="Pfam" id="PF00045">
    <property type="entry name" value="Hemopexin"/>
    <property type="match status" value="4"/>
</dbReference>
<dbReference type="OMA" id="DETPHYP"/>
<feature type="binding site" evidence="10">
    <location>
        <position position="287"/>
    </location>
    <ligand>
        <name>Ca(2+)</name>
        <dbReference type="ChEBI" id="CHEBI:29108"/>
        <label>3</label>
    </ligand>
</feature>
<feature type="repeat" description="Hemopexin" evidence="12">
    <location>
        <begin position="491"/>
        <end position="533"/>
    </location>
</feature>
<feature type="repeat" description="Hemopexin" evidence="12">
    <location>
        <begin position="585"/>
        <end position="632"/>
    </location>
</feature>
<dbReference type="STRING" id="6669.E9H7T7"/>
<dbReference type="InterPro" id="IPR018487">
    <property type="entry name" value="Hemopexin-like_repeat"/>
</dbReference>
<gene>
    <name evidence="15" type="ORF">DAPPUDRAFT_326457</name>
</gene>
<keyword evidence="7" id="KW-0482">Metalloprotease</keyword>
<feature type="active site" evidence="9">
    <location>
        <position position="335"/>
    </location>
</feature>
<keyword evidence="8" id="KW-0865">Zymogen</keyword>
<comment type="cofactor">
    <cofactor evidence="10">
        <name>Zn(2+)</name>
        <dbReference type="ChEBI" id="CHEBI:29105"/>
    </cofactor>
    <text evidence="10">Binds 2 Zn(2+) ions per subunit.</text>
</comment>
<keyword evidence="6 10" id="KW-0862">Zinc</keyword>
<evidence type="ECO:0000256" key="1">
    <source>
        <dbReference type="ARBA" id="ARBA00010370"/>
    </source>
</evidence>
<keyword evidence="10" id="KW-0106">Calcium</keyword>
<dbReference type="InterPro" id="IPR036365">
    <property type="entry name" value="PGBD-like_sf"/>
</dbReference>
<dbReference type="Proteomes" id="UP000000305">
    <property type="component" value="Unassembled WGS sequence"/>
</dbReference>
<dbReference type="AlphaFoldDB" id="E9H7T7"/>